<sequence>MAARAYDSAAFFLKGTSATLNFPFLVLSLQNAAAEAAHHPPPPQTHDHDDWWDHFHLEQDSLSTTSFPLSVDFAFGGTNLTFHQQLRLLFSPPLTCFSISTSLM</sequence>
<dbReference type="Proteomes" id="UP001359559">
    <property type="component" value="Unassembled WGS sequence"/>
</dbReference>
<organism evidence="1 2">
    <name type="scientific">Clitoria ternatea</name>
    <name type="common">Butterfly pea</name>
    <dbReference type="NCBI Taxonomy" id="43366"/>
    <lineage>
        <taxon>Eukaryota</taxon>
        <taxon>Viridiplantae</taxon>
        <taxon>Streptophyta</taxon>
        <taxon>Embryophyta</taxon>
        <taxon>Tracheophyta</taxon>
        <taxon>Spermatophyta</taxon>
        <taxon>Magnoliopsida</taxon>
        <taxon>eudicotyledons</taxon>
        <taxon>Gunneridae</taxon>
        <taxon>Pentapetalae</taxon>
        <taxon>rosids</taxon>
        <taxon>fabids</taxon>
        <taxon>Fabales</taxon>
        <taxon>Fabaceae</taxon>
        <taxon>Papilionoideae</taxon>
        <taxon>50 kb inversion clade</taxon>
        <taxon>NPAAA clade</taxon>
        <taxon>indigoferoid/millettioid clade</taxon>
        <taxon>Phaseoleae</taxon>
        <taxon>Clitoria</taxon>
    </lineage>
</organism>
<protein>
    <recommendedName>
        <fullName evidence="3">AP2/ERF domain-containing protein</fullName>
    </recommendedName>
</protein>
<dbReference type="EMBL" id="JAYKXN010000008">
    <property type="protein sequence ID" value="KAK7263825.1"/>
    <property type="molecule type" value="Genomic_DNA"/>
</dbReference>
<gene>
    <name evidence="1" type="ORF">RJT34_31422</name>
</gene>
<reference evidence="1 2" key="1">
    <citation type="submission" date="2024-01" db="EMBL/GenBank/DDBJ databases">
        <title>The genomes of 5 underutilized Papilionoideae crops provide insights into root nodulation and disease resistance.</title>
        <authorList>
            <person name="Yuan L."/>
        </authorList>
    </citation>
    <scope>NUCLEOTIDE SEQUENCE [LARGE SCALE GENOMIC DNA]</scope>
    <source>
        <strain evidence="1">LY-2023</strain>
        <tissue evidence="1">Leaf</tissue>
    </source>
</reference>
<dbReference type="AlphaFoldDB" id="A0AAN9EWA7"/>
<proteinExistence type="predicted"/>
<dbReference type="Gene3D" id="3.30.730.10">
    <property type="entry name" value="AP2/ERF domain"/>
    <property type="match status" value="1"/>
</dbReference>
<evidence type="ECO:0000313" key="2">
    <source>
        <dbReference type="Proteomes" id="UP001359559"/>
    </source>
</evidence>
<name>A0AAN9EWA7_CLITE</name>
<evidence type="ECO:0008006" key="3">
    <source>
        <dbReference type="Google" id="ProtNLM"/>
    </source>
</evidence>
<dbReference type="GO" id="GO:0003700">
    <property type="term" value="F:DNA-binding transcription factor activity"/>
    <property type="evidence" value="ECO:0007669"/>
    <property type="project" value="InterPro"/>
</dbReference>
<evidence type="ECO:0000313" key="1">
    <source>
        <dbReference type="EMBL" id="KAK7263825.1"/>
    </source>
</evidence>
<dbReference type="InterPro" id="IPR036955">
    <property type="entry name" value="AP2/ERF_dom_sf"/>
</dbReference>
<keyword evidence="2" id="KW-1185">Reference proteome</keyword>
<accession>A0AAN9EWA7</accession>
<comment type="caution">
    <text evidence="1">The sequence shown here is derived from an EMBL/GenBank/DDBJ whole genome shotgun (WGS) entry which is preliminary data.</text>
</comment>